<keyword evidence="2" id="KW-1185">Reference proteome</keyword>
<protein>
    <submittedName>
        <fullName evidence="1">Uncharacterized protein</fullName>
    </submittedName>
</protein>
<gene>
    <name evidence="1" type="ORF">K040078D81_02410</name>
</gene>
<dbReference type="EMBL" id="BAABYW010000001">
    <property type="protein sequence ID" value="GAA6406124.1"/>
    <property type="molecule type" value="Genomic_DNA"/>
</dbReference>
<accession>A0ABQ0B3U1</accession>
<evidence type="ECO:0000313" key="1">
    <source>
        <dbReference type="EMBL" id="GAA6406124.1"/>
    </source>
</evidence>
<dbReference type="Proteomes" id="UP001600943">
    <property type="component" value="Unassembled WGS sequence"/>
</dbReference>
<reference evidence="1 2" key="1">
    <citation type="submission" date="2024-04" db="EMBL/GenBank/DDBJ databases">
        <title>Defined microbial consortia suppress multidrug-resistant proinflammatory Enterobacteriaceae via ecological control.</title>
        <authorList>
            <person name="Furuichi M."/>
            <person name="Kawaguchi T."/>
            <person name="Pust M."/>
            <person name="Yasuma K."/>
            <person name="Plichta D."/>
            <person name="Hasegawa N."/>
            <person name="Ohya T."/>
            <person name="Bhattarai S."/>
            <person name="Sasajima S."/>
            <person name="Aoto Y."/>
            <person name="Tuganbaev T."/>
            <person name="Yaginuma M."/>
            <person name="Ueda M."/>
            <person name="Okahashi N."/>
            <person name="Amafuji K."/>
            <person name="Kiridooshi Y."/>
            <person name="Sugita K."/>
            <person name="Strazar M."/>
            <person name="Skelly A."/>
            <person name="Suda W."/>
            <person name="Hattori M."/>
            <person name="Nakamoto N."/>
            <person name="Caballero S."/>
            <person name="Norman J."/>
            <person name="Olle B."/>
            <person name="Tanoue T."/>
            <person name="Arita M."/>
            <person name="Bucci V."/>
            <person name="Atarashi K."/>
            <person name="Xavier R."/>
            <person name="Honda K."/>
        </authorList>
    </citation>
    <scope>NUCLEOTIDE SEQUENCE [LARGE SCALE GENOMIC DNA]</scope>
    <source>
        <strain evidence="2">k04-0078-D8-1</strain>
    </source>
</reference>
<evidence type="ECO:0000313" key="2">
    <source>
        <dbReference type="Proteomes" id="UP001600943"/>
    </source>
</evidence>
<comment type="caution">
    <text evidence="1">The sequence shown here is derived from an EMBL/GenBank/DDBJ whole genome shotgun (WGS) entry which is preliminary data.</text>
</comment>
<organism evidence="1 2">
    <name type="scientific">Blautia hominis</name>
    <dbReference type="NCBI Taxonomy" id="2025493"/>
    <lineage>
        <taxon>Bacteria</taxon>
        <taxon>Bacillati</taxon>
        <taxon>Bacillota</taxon>
        <taxon>Clostridia</taxon>
        <taxon>Lachnospirales</taxon>
        <taxon>Lachnospiraceae</taxon>
        <taxon>Blautia</taxon>
    </lineage>
</organism>
<proteinExistence type="predicted"/>
<sequence length="59" mass="6484">MGLRGCMVRVGEACGITWLYSAGGKWVKLVGYMVVWCVGERVKIEGFCGCIVWGNVKKV</sequence>
<name>A0ABQ0B3U1_9FIRM</name>